<dbReference type="InterPro" id="IPR051247">
    <property type="entry name" value="RLC_Component"/>
</dbReference>
<keyword evidence="1 2" id="KW-0694">RNA-binding</keyword>
<sequence>MAKNPIMALYEKSVKEHFPLKLELAWSGGPPHAPTFCFRATAKGITAEGTGTSKQMAKTVAADNLLRLLQNSPGQSYCENAAQSLSRFQNQDSPIGEPTSAQNVTYANLGAKFDSISALQLACAKNDWCLPKYSEVPQNGSLDFCMQVSIKNFSSIGRGTTKQEAKHNAAFMLLKAVKSLSPNERKEKLARFETTGANSGQLQIDRTKVLAKFFPAHLQFIPEEEVKVLENLMAQSLSPCSKHLEFLEILSHRLDCKCNFVPLGKTHEGM</sequence>
<dbReference type="GO" id="GO:0035197">
    <property type="term" value="F:siRNA binding"/>
    <property type="evidence" value="ECO:0007669"/>
    <property type="project" value="TreeGrafter"/>
</dbReference>
<dbReference type="Proteomes" id="UP000030665">
    <property type="component" value="Unassembled WGS sequence"/>
</dbReference>
<dbReference type="CDD" id="cd00048">
    <property type="entry name" value="DSRM_SF"/>
    <property type="match status" value="1"/>
</dbReference>
<dbReference type="SUPFAM" id="SSF54768">
    <property type="entry name" value="dsRNA-binding domain-like"/>
    <property type="match status" value="2"/>
</dbReference>
<dbReference type="CDD" id="cd19862">
    <property type="entry name" value="DSRM_PRKRA-like_rpt1"/>
    <property type="match status" value="1"/>
</dbReference>
<dbReference type="OrthoDB" id="5961559at2759"/>
<dbReference type="AlphaFoldDB" id="A0A077YWP3"/>
<dbReference type="Pfam" id="PF00035">
    <property type="entry name" value="dsrm"/>
    <property type="match status" value="1"/>
</dbReference>
<dbReference type="Gene3D" id="3.30.160.20">
    <property type="match status" value="2"/>
</dbReference>
<evidence type="ECO:0000313" key="5">
    <source>
        <dbReference type="Proteomes" id="UP000030665"/>
    </source>
</evidence>
<dbReference type="GO" id="GO:0005737">
    <property type="term" value="C:cytoplasm"/>
    <property type="evidence" value="ECO:0007669"/>
    <property type="project" value="TreeGrafter"/>
</dbReference>
<dbReference type="InterPro" id="IPR014720">
    <property type="entry name" value="dsRBD_dom"/>
</dbReference>
<proteinExistence type="predicted"/>
<evidence type="ECO:0000256" key="2">
    <source>
        <dbReference type="PROSITE-ProRule" id="PRU00266"/>
    </source>
</evidence>
<keyword evidence="5" id="KW-1185">Reference proteome</keyword>
<reference evidence="4" key="1">
    <citation type="submission" date="2014-01" db="EMBL/GenBank/DDBJ databases">
        <authorList>
            <person name="Aslett M."/>
        </authorList>
    </citation>
    <scope>NUCLEOTIDE SEQUENCE</scope>
</reference>
<protein>
    <submittedName>
        <fullName evidence="4">Interferon inducible double stranded rna-dependen t protein kinase activator a</fullName>
    </submittedName>
</protein>
<dbReference type="PANTHER" id="PTHR46205:SF3">
    <property type="entry name" value="LOQUACIOUS, ISOFORM B"/>
    <property type="match status" value="1"/>
</dbReference>
<dbReference type="GO" id="GO:0030422">
    <property type="term" value="P:siRNA processing"/>
    <property type="evidence" value="ECO:0007669"/>
    <property type="project" value="TreeGrafter"/>
</dbReference>
<dbReference type="GO" id="GO:0070578">
    <property type="term" value="C:RISC-loading complex"/>
    <property type="evidence" value="ECO:0007669"/>
    <property type="project" value="TreeGrafter"/>
</dbReference>
<accession>A0A077YWP3</accession>
<reference evidence="4" key="2">
    <citation type="submission" date="2014-03" db="EMBL/GenBank/DDBJ databases">
        <title>The whipworm genome and dual-species transcriptomics of an intimate host-pathogen interaction.</title>
        <authorList>
            <person name="Foth B.J."/>
            <person name="Tsai I.J."/>
            <person name="Reid A.J."/>
            <person name="Bancroft A.J."/>
            <person name="Nichol S."/>
            <person name="Tracey A."/>
            <person name="Holroyd N."/>
            <person name="Cotton J.A."/>
            <person name="Stanley E.J."/>
            <person name="Zarowiecki M."/>
            <person name="Liu J.Z."/>
            <person name="Huckvale T."/>
            <person name="Cooper P.J."/>
            <person name="Grencis R.K."/>
            <person name="Berriman M."/>
        </authorList>
    </citation>
    <scope>NUCLEOTIDE SEQUENCE [LARGE SCALE GENOMIC DNA]</scope>
</reference>
<dbReference type="PANTHER" id="PTHR46205">
    <property type="entry name" value="LOQUACIOUS, ISOFORM B"/>
    <property type="match status" value="1"/>
</dbReference>
<gene>
    <name evidence="4" type="ORF">TTRE_0000072801</name>
</gene>
<dbReference type="STRING" id="36087.A0A077YWP3"/>
<dbReference type="GO" id="GO:0005634">
    <property type="term" value="C:nucleus"/>
    <property type="evidence" value="ECO:0007669"/>
    <property type="project" value="TreeGrafter"/>
</dbReference>
<keyword evidence="4" id="KW-0418">Kinase</keyword>
<dbReference type="PROSITE" id="PS50137">
    <property type="entry name" value="DS_RBD"/>
    <property type="match status" value="2"/>
</dbReference>
<keyword evidence="4" id="KW-0808">Transferase</keyword>
<dbReference type="GO" id="GO:0016442">
    <property type="term" value="C:RISC complex"/>
    <property type="evidence" value="ECO:0007669"/>
    <property type="project" value="TreeGrafter"/>
</dbReference>
<evidence type="ECO:0000313" key="4">
    <source>
        <dbReference type="EMBL" id="CDW52467.1"/>
    </source>
</evidence>
<feature type="domain" description="DRBM" evidence="3">
    <location>
        <begin position="114"/>
        <end position="179"/>
    </location>
</feature>
<feature type="domain" description="DRBM" evidence="3">
    <location>
        <begin position="4"/>
        <end position="71"/>
    </location>
</feature>
<dbReference type="GO" id="GO:0003725">
    <property type="term" value="F:double-stranded RNA binding"/>
    <property type="evidence" value="ECO:0007669"/>
    <property type="project" value="TreeGrafter"/>
</dbReference>
<name>A0A077YWP3_TRITR</name>
<evidence type="ECO:0000256" key="1">
    <source>
        <dbReference type="ARBA" id="ARBA00022884"/>
    </source>
</evidence>
<dbReference type="GO" id="GO:0016301">
    <property type="term" value="F:kinase activity"/>
    <property type="evidence" value="ECO:0007669"/>
    <property type="project" value="UniProtKB-KW"/>
</dbReference>
<organism evidence="4 5">
    <name type="scientific">Trichuris trichiura</name>
    <name type="common">Whipworm</name>
    <name type="synonym">Trichocephalus trichiurus</name>
    <dbReference type="NCBI Taxonomy" id="36087"/>
    <lineage>
        <taxon>Eukaryota</taxon>
        <taxon>Metazoa</taxon>
        <taxon>Ecdysozoa</taxon>
        <taxon>Nematoda</taxon>
        <taxon>Enoplea</taxon>
        <taxon>Dorylaimia</taxon>
        <taxon>Trichinellida</taxon>
        <taxon>Trichuridae</taxon>
        <taxon>Trichuris</taxon>
    </lineage>
</organism>
<dbReference type="SMART" id="SM00358">
    <property type="entry name" value="DSRM"/>
    <property type="match status" value="2"/>
</dbReference>
<evidence type="ECO:0000259" key="3">
    <source>
        <dbReference type="PROSITE" id="PS50137"/>
    </source>
</evidence>
<dbReference type="GO" id="GO:0070920">
    <property type="term" value="P:regulation of regulatory ncRNA processing"/>
    <property type="evidence" value="ECO:0007669"/>
    <property type="project" value="TreeGrafter"/>
</dbReference>
<dbReference type="EMBL" id="HG805823">
    <property type="protein sequence ID" value="CDW52467.1"/>
    <property type="molecule type" value="Genomic_DNA"/>
</dbReference>